<dbReference type="EMBL" id="JAUFRC010000001">
    <property type="protein sequence ID" value="MDN3711973.1"/>
    <property type="molecule type" value="Genomic_DNA"/>
</dbReference>
<proteinExistence type="predicted"/>
<evidence type="ECO:0000313" key="3">
    <source>
        <dbReference type="Proteomes" id="UP001243846"/>
    </source>
</evidence>
<accession>A0ABT8D5B2</accession>
<reference evidence="3" key="1">
    <citation type="journal article" date="2019" name="Int. J. Syst. Evol. Microbiol.">
        <title>The Global Catalogue of Microorganisms (GCM) 10K type strain sequencing project: providing services to taxonomists for standard genome sequencing and annotation.</title>
        <authorList>
            <consortium name="The Broad Institute Genomics Platform"/>
            <consortium name="The Broad Institute Genome Sequencing Center for Infectious Disease"/>
            <person name="Wu L."/>
            <person name="Ma J."/>
        </authorList>
    </citation>
    <scope>NUCLEOTIDE SEQUENCE [LARGE SCALE GENOMIC DNA]</scope>
    <source>
        <strain evidence="3">CECT 8482</strain>
    </source>
</reference>
<sequence length="76" mass="7950">MIALGRKLDHPALISTPDAPLARVQACVGAPACAQAHAPTRGWPDGWRRRSGAGRASLSRAAPNIVRVAAKGPAWF</sequence>
<comment type="caution">
    <text evidence="2">The sequence shown here is derived from an EMBL/GenBank/DDBJ whole genome shotgun (WGS) entry which is preliminary data.</text>
</comment>
<evidence type="ECO:0000313" key="2">
    <source>
        <dbReference type="EMBL" id="MDN3711973.1"/>
    </source>
</evidence>
<gene>
    <name evidence="2" type="ORF">QWZ10_09395</name>
</gene>
<dbReference type="Proteomes" id="UP001243846">
    <property type="component" value="Unassembled WGS sequence"/>
</dbReference>
<protein>
    <submittedName>
        <fullName evidence="2">Uncharacterized protein</fullName>
    </submittedName>
</protein>
<feature type="region of interest" description="Disordered" evidence="1">
    <location>
        <begin position="36"/>
        <end position="58"/>
    </location>
</feature>
<organism evidence="2 3">
    <name type="scientific">Paracoccus cavernae</name>
    <dbReference type="NCBI Taxonomy" id="1571207"/>
    <lineage>
        <taxon>Bacteria</taxon>
        <taxon>Pseudomonadati</taxon>
        <taxon>Pseudomonadota</taxon>
        <taxon>Alphaproteobacteria</taxon>
        <taxon>Rhodobacterales</taxon>
        <taxon>Paracoccaceae</taxon>
        <taxon>Paracoccus</taxon>
    </lineage>
</organism>
<evidence type="ECO:0000256" key="1">
    <source>
        <dbReference type="SAM" id="MobiDB-lite"/>
    </source>
</evidence>
<keyword evidence="3" id="KW-1185">Reference proteome</keyword>
<name>A0ABT8D5B2_9RHOB</name>